<feature type="region of interest" description="Disordered" evidence="2">
    <location>
        <begin position="1075"/>
        <end position="1102"/>
    </location>
</feature>
<feature type="region of interest" description="Disordered" evidence="2">
    <location>
        <begin position="1294"/>
        <end position="1320"/>
    </location>
</feature>
<accession>A0A167Z4M7</accession>
<protein>
    <submittedName>
        <fullName evidence="3">Uncharacterized protein</fullName>
    </submittedName>
</protein>
<sequence>MVDVAQLVSQMHETLSTIHDTIASLSVRDHEAKLDDLEQSRDAALAALRNGFALESDSLVHKREAQRAAVAEQRRREDEEREARRRREDEAFQALAAQEDGRRQSKLEQDQQEVEASTETLMASVEEEAKRMLDAGKAKLTALEERRRELNRLIDEQLQLPLPTAPTRRKAKQPTPEETMVVADHNPVATLARHDEHGDGDRDALAIGISPLVEEQGPFHSVEATADKAFKVGNERLDDERPEMAIQETVFTESGSASNQNPEHADVMTARASPELFSEETVYEEMQPSAIDTIEKAEANLLAVPAPPSQKDPTTPVFPISPEISQQQQQQKQQEGVNEVFMEDNGVHEEKQPHTPALSVVFSDSSSVFIASPESVEGDGGIQRTGWELPKHGRYGEDHTEVDTNNPSDHLETEDNDETEAQLEVPGYDDAPAADEFENASCGQPSDNSLHWVSEEPLETIHEENEAARVQGHRDHLETIGTLGETTTHGRFLGQKTLEEQIQGDEPALSIPGHFPGEAERLQVGSAHDAAEVKQQLPLDLSSIVGAVAAETQQDQLLHGHQQDHGDDTHGSRNQDVVTQNVDDAQRDAVIEPPHVIQDEVVAAAVPQTDTTMEQNPAPFPWRCAEPDVPPESYAYAVPGYVDYGSSYYTSAQQSLDPSPVFHETSNNASVSDAEANWNYTAGTGAVQQHSTYLEDATRPEEQETSTPQKTYSADEQEVNDTAAYAQEDRPEPAFAAENAATVHGQDGLFDEDDEEDDSGNSNASVEPEHMPEFEESREQQRTTLNDNHRDQEQGPYESAAGVESVREQPLAANDSTTPTTRAAEPFDSVHTTSDSYLKTGFEAQRQEYEEQYPYPLDERDETEQNEASFLPANEPVVSDRPTTPDLPAVVSYKGLASSRHAPKQDLDDPQQQQQQQQQLQQQQVTPVTPPRQTAGQAVCYQGSDMPVHDDNDIDNLVPRDVTHVSWLQERGGGGSENDVATSPESARSQATPSAPSLANSSNSASPWTATTTPRTGGVGHPEEDEDEDDGRRRTVPLGQALGYYDGPVVAVGDEKSRALEKVILPAVVDWTAEEQHQHRLPQPTDAPSQPSTHAGSIANPAPSSLFQRMRNIFEPVNSGIGNGTGNGTGIGTGSPSKLTATPGVYLAAAGAPGTRTPYPATSSAPTRLVERGFLHGVAHDDAVPSVVDRDHDDDRATTGGDNSTNTERTAAAGQTRILWIQTTMQIDDDNDDNDNGKTQQWQAPGPHPPHNGPCSPFRLAWLRAEGWRQQLRKSGDVVEACRWEWRVEDQLRRPERETGWEGAADEQPQSGRVEQLLRPSAPVRSRSWRQRRVGAILLV</sequence>
<feature type="region of interest" description="Disordered" evidence="2">
    <location>
        <begin position="556"/>
        <end position="575"/>
    </location>
</feature>
<feature type="compositionally biased region" description="Acidic residues" evidence="2">
    <location>
        <begin position="749"/>
        <end position="759"/>
    </location>
</feature>
<feature type="compositionally biased region" description="Basic and acidic residues" evidence="2">
    <location>
        <begin position="389"/>
        <end position="402"/>
    </location>
</feature>
<reference evidence="3 4" key="1">
    <citation type="journal article" date="2016" name="Genome Biol. Evol.">
        <title>Divergent and convergent evolution of fungal pathogenicity.</title>
        <authorList>
            <person name="Shang Y."/>
            <person name="Xiao G."/>
            <person name="Zheng P."/>
            <person name="Cen K."/>
            <person name="Zhan S."/>
            <person name="Wang C."/>
        </authorList>
    </citation>
    <scope>NUCLEOTIDE SEQUENCE [LARGE SCALE GENOMIC DNA]</scope>
    <source>
        <strain evidence="3 4">RCEF 264</strain>
    </source>
</reference>
<feature type="region of interest" description="Disordered" evidence="2">
    <location>
        <begin position="688"/>
        <end position="717"/>
    </location>
</feature>
<feature type="compositionally biased region" description="Low complexity" evidence="2">
    <location>
        <begin position="910"/>
        <end position="924"/>
    </location>
</feature>
<feature type="compositionally biased region" description="Polar residues" evidence="2">
    <location>
        <begin position="1200"/>
        <end position="1209"/>
    </location>
</feature>
<feature type="region of interest" description="Disordered" evidence="2">
    <location>
        <begin position="1181"/>
        <end position="1214"/>
    </location>
</feature>
<dbReference type="EMBL" id="AZHD01000002">
    <property type="protein sequence ID" value="OAA67083.1"/>
    <property type="molecule type" value="Genomic_DNA"/>
</dbReference>
<dbReference type="STRING" id="1081102.A0A167Z4M7"/>
<keyword evidence="1" id="KW-0175">Coiled coil</keyword>
<feature type="compositionally biased region" description="Basic and acidic residues" evidence="2">
    <location>
        <begin position="1181"/>
        <end position="1197"/>
    </location>
</feature>
<dbReference type="OrthoDB" id="4800029at2759"/>
<evidence type="ECO:0000256" key="2">
    <source>
        <dbReference type="SAM" id="MobiDB-lite"/>
    </source>
</evidence>
<feature type="compositionally biased region" description="Polar residues" evidence="2">
    <location>
        <begin position="1086"/>
        <end position="1095"/>
    </location>
</feature>
<keyword evidence="4" id="KW-1185">Reference proteome</keyword>
<feature type="compositionally biased region" description="Basic and acidic residues" evidence="2">
    <location>
        <begin position="99"/>
        <end position="109"/>
    </location>
</feature>
<gene>
    <name evidence="3" type="ORF">SPI_01659</name>
</gene>
<feature type="region of interest" description="Disordered" evidence="2">
    <location>
        <begin position="748"/>
        <end position="956"/>
    </location>
</feature>
<evidence type="ECO:0000256" key="1">
    <source>
        <dbReference type="SAM" id="Coils"/>
    </source>
</evidence>
<feature type="compositionally biased region" description="Polar residues" evidence="2">
    <location>
        <begin position="705"/>
        <end position="714"/>
    </location>
</feature>
<feature type="region of interest" description="Disordered" evidence="2">
    <location>
        <begin position="389"/>
        <end position="417"/>
    </location>
</feature>
<evidence type="ECO:0000313" key="4">
    <source>
        <dbReference type="Proteomes" id="UP000076874"/>
    </source>
</evidence>
<feature type="coiled-coil region" evidence="1">
    <location>
        <begin position="126"/>
        <end position="160"/>
    </location>
</feature>
<feature type="compositionally biased region" description="Basic and acidic residues" evidence="2">
    <location>
        <begin position="561"/>
        <end position="573"/>
    </location>
</feature>
<name>A0A167Z4M7_9HYPO</name>
<feature type="compositionally biased region" description="Basic and acidic residues" evidence="2">
    <location>
        <begin position="767"/>
        <end position="793"/>
    </location>
</feature>
<comment type="caution">
    <text evidence="3">The sequence shown here is derived from an EMBL/GenBank/DDBJ whole genome shotgun (WGS) entry which is preliminary data.</text>
</comment>
<feature type="region of interest" description="Disordered" evidence="2">
    <location>
        <begin position="96"/>
        <end position="119"/>
    </location>
</feature>
<organism evidence="3 4">
    <name type="scientific">Niveomyces insectorum RCEF 264</name>
    <dbReference type="NCBI Taxonomy" id="1081102"/>
    <lineage>
        <taxon>Eukaryota</taxon>
        <taxon>Fungi</taxon>
        <taxon>Dikarya</taxon>
        <taxon>Ascomycota</taxon>
        <taxon>Pezizomycotina</taxon>
        <taxon>Sordariomycetes</taxon>
        <taxon>Hypocreomycetidae</taxon>
        <taxon>Hypocreales</taxon>
        <taxon>Cordycipitaceae</taxon>
        <taxon>Niveomyces</taxon>
    </lineage>
</organism>
<dbReference type="Proteomes" id="UP000076874">
    <property type="component" value="Unassembled WGS sequence"/>
</dbReference>
<feature type="compositionally biased region" description="Polar residues" evidence="2">
    <location>
        <begin position="925"/>
        <end position="936"/>
    </location>
</feature>
<feature type="region of interest" description="Disordered" evidence="2">
    <location>
        <begin position="968"/>
        <end position="1034"/>
    </location>
</feature>
<feature type="region of interest" description="Disordered" evidence="2">
    <location>
        <begin position="70"/>
        <end position="89"/>
    </location>
</feature>
<feature type="compositionally biased region" description="Low complexity" evidence="2">
    <location>
        <begin position="993"/>
        <end position="1007"/>
    </location>
</feature>
<evidence type="ECO:0000313" key="3">
    <source>
        <dbReference type="EMBL" id="OAA67083.1"/>
    </source>
</evidence>
<proteinExistence type="predicted"/>
<feature type="region of interest" description="Disordered" evidence="2">
    <location>
        <begin position="1227"/>
        <end position="1254"/>
    </location>
</feature>
<feature type="compositionally biased region" description="Polar residues" evidence="2">
    <location>
        <begin position="979"/>
        <end position="992"/>
    </location>
</feature>